<evidence type="ECO:0000259" key="4">
    <source>
        <dbReference type="PROSITE" id="PS51184"/>
    </source>
</evidence>
<dbReference type="Gene3D" id="3.30.890.10">
    <property type="entry name" value="Methyl-cpg-binding Protein 2, Chain A"/>
    <property type="match status" value="1"/>
</dbReference>
<feature type="domain" description="MBD" evidence="2">
    <location>
        <begin position="1"/>
        <end position="71"/>
    </location>
</feature>
<dbReference type="GO" id="GO:0005634">
    <property type="term" value="C:nucleus"/>
    <property type="evidence" value="ECO:0007669"/>
    <property type="project" value="TreeGrafter"/>
</dbReference>
<dbReference type="PROSITE" id="PS51184">
    <property type="entry name" value="JMJC"/>
    <property type="match status" value="1"/>
</dbReference>
<dbReference type="Pfam" id="PF02373">
    <property type="entry name" value="JmjC"/>
    <property type="match status" value="1"/>
</dbReference>
<dbReference type="InterPro" id="IPR003349">
    <property type="entry name" value="JmjN"/>
</dbReference>
<evidence type="ECO:0000259" key="2">
    <source>
        <dbReference type="PROSITE" id="PS50982"/>
    </source>
</evidence>
<feature type="domain" description="JmjC" evidence="4">
    <location>
        <begin position="335"/>
        <end position="498"/>
    </location>
</feature>
<dbReference type="GO" id="GO:0010468">
    <property type="term" value="P:regulation of gene expression"/>
    <property type="evidence" value="ECO:0007669"/>
    <property type="project" value="TreeGrafter"/>
</dbReference>
<dbReference type="InterPro" id="IPR003347">
    <property type="entry name" value="JmjC_dom"/>
</dbReference>
<dbReference type="PROSITE" id="PS50982">
    <property type="entry name" value="MBD"/>
    <property type="match status" value="1"/>
</dbReference>
<feature type="region of interest" description="Disordered" evidence="1">
    <location>
        <begin position="1"/>
        <end position="22"/>
    </location>
</feature>
<dbReference type="Pfam" id="PF02375">
    <property type="entry name" value="JmjN"/>
    <property type="match status" value="1"/>
</dbReference>
<keyword evidence="5" id="KW-0489">Methyltransferase</keyword>
<dbReference type="GO" id="GO:0032259">
    <property type="term" value="P:methylation"/>
    <property type="evidence" value="ECO:0007669"/>
    <property type="project" value="UniProtKB-KW"/>
</dbReference>
<dbReference type="SUPFAM" id="SSF54171">
    <property type="entry name" value="DNA-binding domain"/>
    <property type="match status" value="1"/>
</dbReference>
<dbReference type="InterPro" id="IPR016177">
    <property type="entry name" value="DNA-bd_dom_sf"/>
</dbReference>
<dbReference type="AlphaFoldDB" id="A0A0M0K543"/>
<keyword evidence="5" id="KW-0808">Transferase</keyword>
<keyword evidence="6" id="KW-1185">Reference proteome</keyword>
<dbReference type="OrthoDB" id="9547406at2759"/>
<reference evidence="6" key="1">
    <citation type="journal article" date="2015" name="PLoS Genet.">
        <title>Genome Sequence and Transcriptome Analyses of Chrysochromulina tobin: Metabolic Tools for Enhanced Algal Fitness in the Prominent Order Prymnesiales (Haptophyceae).</title>
        <authorList>
            <person name="Hovde B.T."/>
            <person name="Deodato C.R."/>
            <person name="Hunsperger H.M."/>
            <person name="Ryken S.A."/>
            <person name="Yost W."/>
            <person name="Jha R.K."/>
            <person name="Patterson J."/>
            <person name="Monnat R.J. Jr."/>
            <person name="Barlow S.B."/>
            <person name="Starkenburg S.R."/>
            <person name="Cattolico R.A."/>
        </authorList>
    </citation>
    <scope>NUCLEOTIDE SEQUENCE</scope>
    <source>
        <strain evidence="6">CCMP291</strain>
    </source>
</reference>
<feature type="compositionally biased region" description="Low complexity" evidence="1">
    <location>
        <begin position="543"/>
        <end position="553"/>
    </location>
</feature>
<comment type="caution">
    <text evidence="5">The sequence shown here is derived from an EMBL/GenBank/DDBJ whole genome shotgun (WGS) entry which is preliminary data.</text>
</comment>
<dbReference type="SMART" id="SM00545">
    <property type="entry name" value="JmjN"/>
    <property type="match status" value="1"/>
</dbReference>
<proteinExistence type="predicted"/>
<dbReference type="SMART" id="SM00558">
    <property type="entry name" value="JmjC"/>
    <property type="match status" value="1"/>
</dbReference>
<organism evidence="5 6">
    <name type="scientific">Chrysochromulina tobinii</name>
    <dbReference type="NCBI Taxonomy" id="1460289"/>
    <lineage>
        <taxon>Eukaryota</taxon>
        <taxon>Haptista</taxon>
        <taxon>Haptophyta</taxon>
        <taxon>Prymnesiophyceae</taxon>
        <taxon>Prymnesiales</taxon>
        <taxon>Chrysochromulinaceae</taxon>
        <taxon>Chrysochromulina</taxon>
    </lineage>
</organism>
<dbReference type="PROSITE" id="PS51183">
    <property type="entry name" value="JMJN"/>
    <property type="match status" value="1"/>
</dbReference>
<dbReference type="GO" id="GO:0003677">
    <property type="term" value="F:DNA binding"/>
    <property type="evidence" value="ECO:0007669"/>
    <property type="project" value="InterPro"/>
</dbReference>
<evidence type="ECO:0000313" key="6">
    <source>
        <dbReference type="Proteomes" id="UP000037460"/>
    </source>
</evidence>
<dbReference type="SUPFAM" id="SSF51197">
    <property type="entry name" value="Clavaminate synthase-like"/>
    <property type="match status" value="1"/>
</dbReference>
<dbReference type="Proteomes" id="UP000037460">
    <property type="component" value="Unassembled WGS sequence"/>
</dbReference>
<feature type="region of interest" description="Disordered" evidence="1">
    <location>
        <begin position="541"/>
        <end position="572"/>
    </location>
</feature>
<dbReference type="Gene3D" id="2.60.120.650">
    <property type="entry name" value="Cupin"/>
    <property type="match status" value="1"/>
</dbReference>
<protein>
    <submittedName>
        <fullName evidence="5">Putative lysine-specific demethylase jmj14-like protein</fullName>
    </submittedName>
</protein>
<accession>A0A0M0K543</accession>
<gene>
    <name evidence="5" type="ORF">Ctob_009203</name>
</gene>
<feature type="region of interest" description="Disordered" evidence="1">
    <location>
        <begin position="258"/>
        <end position="277"/>
    </location>
</feature>
<evidence type="ECO:0000259" key="3">
    <source>
        <dbReference type="PROSITE" id="PS51183"/>
    </source>
</evidence>
<sequence length="615" mass="67952">MPSDDSGVGAPPQGWRVHRDEARNGRQDTYFVSSRGRKLRTINEVHQHLKHEIKEANCNEDEALWLRTLERYGQNCRHWAIAKEATDLPECPVFRPTAAEFSEPGRYFQSIMPQMEPYGMCKVVPPPGWTPHPWSGHMPKGFTERSVITSRMRVEDVVRALSPTADGSEPRLAPRVQPLQLFNRGFEQCDDARLTVDEYRALSAATWPDEPCSLAEVERRFWALMAQRPTQAGVGALEARAISKKNYKILADEEEEADLTPMYERSSQRRSHVLESAAEDAAAGAGAGSGCSATVRAFEALIEREGGVPCALYASDVTYEGPMPPADSLRGEVTATQTRSGILDSLLRASLLRFSPLIPGVNYPMTYVGSRNTFFCWHVEDNHLYATNYLVAGEPKVWYGVPPSHKQEMETVWNAIFPALFQRHPDLHYWKTCIFSPAVLRAFGVPVYRCVAEPGTFMFTSPAAYHSGFNVGFNVAESVNFAFADWLPVGAACLQRYRSPPTRDTTLLHEALVCTAAQHAHPHELGALITASVFVGGAGQEGQAGRARQKAGGPTANRRVGRMMGGAPMADDDDTDSCSGRCNCSAGRRRLIVRHPLQQLELLIDESAARLPPAA</sequence>
<dbReference type="GO" id="GO:0032452">
    <property type="term" value="F:histone demethylase activity"/>
    <property type="evidence" value="ECO:0007669"/>
    <property type="project" value="TreeGrafter"/>
</dbReference>
<dbReference type="GO" id="GO:0008168">
    <property type="term" value="F:methyltransferase activity"/>
    <property type="evidence" value="ECO:0007669"/>
    <property type="project" value="UniProtKB-KW"/>
</dbReference>
<dbReference type="GO" id="GO:0000785">
    <property type="term" value="C:chromatin"/>
    <property type="evidence" value="ECO:0007669"/>
    <property type="project" value="TreeGrafter"/>
</dbReference>
<feature type="domain" description="JmjN" evidence="3">
    <location>
        <begin position="91"/>
        <end position="132"/>
    </location>
</feature>
<evidence type="ECO:0000313" key="5">
    <source>
        <dbReference type="EMBL" id="KOO33961.1"/>
    </source>
</evidence>
<name>A0A0M0K543_9EUKA</name>
<dbReference type="EMBL" id="JWZX01001370">
    <property type="protein sequence ID" value="KOO33961.1"/>
    <property type="molecule type" value="Genomic_DNA"/>
</dbReference>
<dbReference type="InterPro" id="IPR001739">
    <property type="entry name" value="Methyl_CpG_DNA-bd"/>
</dbReference>
<dbReference type="PANTHER" id="PTHR10694">
    <property type="entry name" value="LYSINE-SPECIFIC DEMETHYLASE"/>
    <property type="match status" value="1"/>
</dbReference>
<evidence type="ECO:0000256" key="1">
    <source>
        <dbReference type="SAM" id="MobiDB-lite"/>
    </source>
</evidence>